<dbReference type="Pfam" id="PF00201">
    <property type="entry name" value="UDPGT"/>
    <property type="match status" value="1"/>
</dbReference>
<proteinExistence type="predicted"/>
<accession>A0A9W9IHR2</accession>
<dbReference type="PANTHER" id="PTHR48043">
    <property type="entry name" value="EG:EG0003.4 PROTEIN-RELATED"/>
    <property type="match status" value="1"/>
</dbReference>
<dbReference type="Proteomes" id="UP001146351">
    <property type="component" value="Unassembled WGS sequence"/>
</dbReference>
<evidence type="ECO:0000313" key="3">
    <source>
        <dbReference type="EMBL" id="KAJ5179308.1"/>
    </source>
</evidence>
<evidence type="ECO:0000313" key="4">
    <source>
        <dbReference type="Proteomes" id="UP001146351"/>
    </source>
</evidence>
<keyword evidence="2" id="KW-0808">Transferase</keyword>
<dbReference type="Gene3D" id="3.40.50.2000">
    <property type="entry name" value="Glycogen Phosphorylase B"/>
    <property type="match status" value="2"/>
</dbReference>
<evidence type="ECO:0008006" key="5">
    <source>
        <dbReference type="Google" id="ProtNLM"/>
    </source>
</evidence>
<dbReference type="SUPFAM" id="SSF53756">
    <property type="entry name" value="UDP-Glycosyltransferase/glycogen phosphorylase"/>
    <property type="match status" value="1"/>
</dbReference>
<protein>
    <recommendedName>
        <fullName evidence="5">UDP-glucoronosyl and UDP-glucosyl transferase family protein</fullName>
    </recommendedName>
</protein>
<keyword evidence="1" id="KW-0328">Glycosyltransferase</keyword>
<dbReference type="EMBL" id="JAPQKO010000002">
    <property type="protein sequence ID" value="KAJ5179308.1"/>
    <property type="molecule type" value="Genomic_DNA"/>
</dbReference>
<dbReference type="InterPro" id="IPR002213">
    <property type="entry name" value="UDP_glucos_trans"/>
</dbReference>
<reference evidence="3" key="2">
    <citation type="journal article" date="2023" name="IMA Fungus">
        <title>Comparative genomic study of the Penicillium genus elucidates a diverse pangenome and 15 lateral gene transfer events.</title>
        <authorList>
            <person name="Petersen C."/>
            <person name="Sorensen T."/>
            <person name="Nielsen M.R."/>
            <person name="Sondergaard T.E."/>
            <person name="Sorensen J.L."/>
            <person name="Fitzpatrick D.A."/>
            <person name="Frisvad J.C."/>
            <person name="Nielsen K.L."/>
        </authorList>
    </citation>
    <scope>NUCLEOTIDE SEQUENCE</scope>
    <source>
        <strain evidence="3">IBT 21917</strain>
    </source>
</reference>
<dbReference type="AlphaFoldDB" id="A0A9W9IHR2"/>
<evidence type="ECO:0000256" key="1">
    <source>
        <dbReference type="ARBA" id="ARBA00022676"/>
    </source>
</evidence>
<name>A0A9W9IHR2_9EURO</name>
<dbReference type="PANTHER" id="PTHR48043:SF145">
    <property type="entry name" value="FI06409P-RELATED"/>
    <property type="match status" value="1"/>
</dbReference>
<evidence type="ECO:0000256" key="2">
    <source>
        <dbReference type="ARBA" id="ARBA00022679"/>
    </source>
</evidence>
<keyword evidence="4" id="KW-1185">Reference proteome</keyword>
<reference evidence="3" key="1">
    <citation type="submission" date="2022-11" db="EMBL/GenBank/DDBJ databases">
        <authorList>
            <person name="Petersen C."/>
        </authorList>
    </citation>
    <scope>NUCLEOTIDE SEQUENCE</scope>
    <source>
        <strain evidence="3">IBT 21917</strain>
    </source>
</reference>
<gene>
    <name evidence="3" type="ORF">N7492_002518</name>
</gene>
<comment type="caution">
    <text evidence="3">The sequence shown here is derived from an EMBL/GenBank/DDBJ whole genome shotgun (WGS) entry which is preliminary data.</text>
</comment>
<dbReference type="GO" id="GO:0008194">
    <property type="term" value="F:UDP-glycosyltransferase activity"/>
    <property type="evidence" value="ECO:0007669"/>
    <property type="project" value="InterPro"/>
</dbReference>
<sequence length="483" mass="53550">MSRMEDIKPTPVVETTFTRNILFLTNSELGQCNVALAVAEEFLHRDEFRVHFASYSPLAPMVEDLNKRSGASYPAQFHEIWGPCMTDLAVRSDVGLLFHRAGVKGAVQGFKKVKRAITSWTPTEYARAYNRCVEILDALRPAVVIIDPILHVGLDACRTTKSRVVVLWPVPIKDVVVLIQPKAGVLWKYPVTGSGYPFPVPCRRILQNTYLFLRIAVAVAFNNAPAEDTTDEKTIEGRSPFPLVSAYSKESLHLTPSFQKMDFPFHVPDNVVSCGPILRQCEPLAKSDPDLAAWLSKPTILISLGSHVKPTEKVAVQMAKGIQTVLTERPYLQVLWKLRYDWQSSNLFVKIIGSLVNSGAVKIVPWIESDIIAVLETGQIITYVHHGGANSYFEACKVGVPQIVLPQWLDTYDCATRVEWLGIGVHGSRSAAPGIDAGEFAKALLRVLRDESIHSRSLAMKGICKATEGRVVAHDRIVEFALN</sequence>
<organism evidence="3 4">
    <name type="scientific">Penicillium capsulatum</name>
    <dbReference type="NCBI Taxonomy" id="69766"/>
    <lineage>
        <taxon>Eukaryota</taxon>
        <taxon>Fungi</taxon>
        <taxon>Dikarya</taxon>
        <taxon>Ascomycota</taxon>
        <taxon>Pezizomycotina</taxon>
        <taxon>Eurotiomycetes</taxon>
        <taxon>Eurotiomycetidae</taxon>
        <taxon>Eurotiales</taxon>
        <taxon>Aspergillaceae</taxon>
        <taxon>Penicillium</taxon>
    </lineage>
</organism>
<dbReference type="CDD" id="cd03784">
    <property type="entry name" value="GT1_Gtf-like"/>
    <property type="match status" value="1"/>
</dbReference>
<dbReference type="OrthoDB" id="5835829at2759"/>
<dbReference type="InterPro" id="IPR050271">
    <property type="entry name" value="UDP-glycosyltransferase"/>
</dbReference>